<keyword evidence="4" id="KW-1185">Reference proteome</keyword>
<dbReference type="InterPro" id="IPR029062">
    <property type="entry name" value="Class_I_gatase-like"/>
</dbReference>
<dbReference type="InterPro" id="IPR002818">
    <property type="entry name" value="DJ-1/PfpI"/>
</dbReference>
<dbReference type="InterPro" id="IPR050325">
    <property type="entry name" value="Prot/Nucl_acid_deglycase"/>
</dbReference>
<accession>A0A5P0ZVE5</accession>
<evidence type="ECO:0000313" key="2">
    <source>
        <dbReference type="EMBL" id="MQS76375.1"/>
    </source>
</evidence>
<keyword evidence="3" id="KW-0808">Transferase</keyword>
<evidence type="ECO:0000313" key="4">
    <source>
        <dbReference type="Proteomes" id="UP000371423"/>
    </source>
</evidence>
<keyword evidence="3" id="KW-0315">Glutamine amidotransferase</keyword>
<evidence type="ECO:0000313" key="5">
    <source>
        <dbReference type="Proteomes" id="UP000414364"/>
    </source>
</evidence>
<dbReference type="RefSeq" id="WP_153385766.1">
    <property type="nucleotide sequence ID" value="NZ_VDFO01000010.1"/>
</dbReference>
<gene>
    <name evidence="3" type="ORF">FHL05_03735</name>
    <name evidence="2" type="ORF">FHL06_08280</name>
</gene>
<dbReference type="PANTHER" id="PTHR48094:SF19">
    <property type="entry name" value="DJ-1_PFPI DOMAIN-CONTAINING PROTEIN"/>
    <property type="match status" value="1"/>
</dbReference>
<proteinExistence type="predicted"/>
<dbReference type="AlphaFoldDB" id="A0A5P0ZVE5"/>
<name>A0A5P0ZVE5_9LACO</name>
<evidence type="ECO:0000313" key="3">
    <source>
        <dbReference type="EMBL" id="MQS96999.1"/>
    </source>
</evidence>
<protein>
    <submittedName>
        <fullName evidence="3">Glutamine amidotransferase</fullName>
    </submittedName>
</protein>
<dbReference type="GO" id="GO:0016740">
    <property type="term" value="F:transferase activity"/>
    <property type="evidence" value="ECO:0007669"/>
    <property type="project" value="UniProtKB-KW"/>
</dbReference>
<dbReference type="OrthoDB" id="6003696at2"/>
<comment type="caution">
    <text evidence="3">The sequence shown here is derived from an EMBL/GenBank/DDBJ whole genome shotgun (WGS) entry which is preliminary data.</text>
</comment>
<dbReference type="GO" id="GO:0005737">
    <property type="term" value="C:cytoplasm"/>
    <property type="evidence" value="ECO:0007669"/>
    <property type="project" value="TreeGrafter"/>
</dbReference>
<dbReference type="EMBL" id="VDFP01000015">
    <property type="protein sequence ID" value="MQS76375.1"/>
    <property type="molecule type" value="Genomic_DNA"/>
</dbReference>
<evidence type="ECO:0000259" key="1">
    <source>
        <dbReference type="Pfam" id="PF01965"/>
    </source>
</evidence>
<organism evidence="3 4">
    <name type="scientific">Companilactobacillus halodurans</name>
    <dbReference type="NCBI Taxonomy" id="2584183"/>
    <lineage>
        <taxon>Bacteria</taxon>
        <taxon>Bacillati</taxon>
        <taxon>Bacillota</taxon>
        <taxon>Bacilli</taxon>
        <taxon>Lactobacillales</taxon>
        <taxon>Lactobacillaceae</taxon>
        <taxon>Companilactobacillus</taxon>
    </lineage>
</organism>
<sequence length="196" mass="21841">MKRAIFLMLDDYADWEGAYLASQLNQSSNWSVKTASITTKITSIGGLKTIVDYSLVDIPKEIDLLVLIGGNSWTIQNDSLLQLIKNQIETGKSLAAICGSVDYLARNGLLTGFKHTGNAKYLWKDYANYQNGADFIEQQVVSNKNLITANGTAALEFTNAVLKLVDFDTELRIDKITDLYELGYYQYCAKYGKPIL</sequence>
<dbReference type="Proteomes" id="UP000371423">
    <property type="component" value="Unassembled WGS sequence"/>
</dbReference>
<dbReference type="SUPFAM" id="SSF52317">
    <property type="entry name" value="Class I glutamine amidotransferase-like"/>
    <property type="match status" value="1"/>
</dbReference>
<reference evidence="4 5" key="1">
    <citation type="journal article" date="2019" name="Syst. Appl. Microbiol.">
        <title>Polyphasic characterization of two novel Lactobacillus spp. isolated from blown salami packages: Description of Lactobacillus halodurans sp. nov. and Lactobacillus salsicarnum sp. nov.</title>
        <authorList>
            <person name="Schuster J.A."/>
            <person name="Klingl A."/>
            <person name="Vogel R.F."/>
            <person name="Ehrmann M.A."/>
        </authorList>
    </citation>
    <scope>NUCLEOTIDE SEQUENCE [LARGE SCALE GENOMIC DNA]</scope>
    <source>
        <strain evidence="3 4">TMW 1.1920</strain>
        <strain evidence="2 5">TMW 1.2172</strain>
    </source>
</reference>
<dbReference type="Pfam" id="PF01965">
    <property type="entry name" value="DJ-1_PfpI"/>
    <property type="match status" value="1"/>
</dbReference>
<dbReference type="PANTHER" id="PTHR48094">
    <property type="entry name" value="PROTEIN/NUCLEIC ACID DEGLYCASE DJ-1-RELATED"/>
    <property type="match status" value="1"/>
</dbReference>
<dbReference type="CDD" id="cd03140">
    <property type="entry name" value="GATase1_PfpI_3"/>
    <property type="match status" value="1"/>
</dbReference>
<feature type="domain" description="DJ-1/PfpI" evidence="1">
    <location>
        <begin position="2"/>
        <end position="163"/>
    </location>
</feature>
<dbReference type="Gene3D" id="3.40.50.880">
    <property type="match status" value="1"/>
</dbReference>
<dbReference type="Proteomes" id="UP000414364">
    <property type="component" value="Unassembled WGS sequence"/>
</dbReference>
<dbReference type="EMBL" id="VDFO01000010">
    <property type="protein sequence ID" value="MQS96999.1"/>
    <property type="molecule type" value="Genomic_DNA"/>
</dbReference>